<proteinExistence type="predicted"/>
<reference evidence="2 3" key="1">
    <citation type="journal article" date="2018" name="Front. Microbiol.">
        <title>Genomic and genetic insights into a cosmopolitan fungus, Paecilomyces variotii (Eurotiales).</title>
        <authorList>
            <person name="Urquhart A.S."/>
            <person name="Mondo S.J."/>
            <person name="Makela M.R."/>
            <person name="Hane J.K."/>
            <person name="Wiebenga A."/>
            <person name="He G."/>
            <person name="Mihaltcheva S."/>
            <person name="Pangilinan J."/>
            <person name="Lipzen A."/>
            <person name="Barry K."/>
            <person name="de Vries R.P."/>
            <person name="Grigoriev I.V."/>
            <person name="Idnurm A."/>
        </authorList>
    </citation>
    <scope>NUCLEOTIDE SEQUENCE [LARGE SCALE GENOMIC DNA]</scope>
    <source>
        <strain evidence="2 3">CBS 101075</strain>
    </source>
</reference>
<dbReference type="STRING" id="264951.A0A443I0U3"/>
<dbReference type="GO" id="GO:0005815">
    <property type="term" value="C:microtubule organizing center"/>
    <property type="evidence" value="ECO:0007669"/>
    <property type="project" value="TreeGrafter"/>
</dbReference>
<dbReference type="RefSeq" id="XP_028487323.1">
    <property type="nucleotide sequence ID" value="XM_028625481.1"/>
</dbReference>
<protein>
    <submittedName>
        <fullName evidence="2">Rad51 family DNA repair protein</fullName>
    </submittedName>
</protein>
<sequence>MAANFGERLLAEVREETLDEFLHDLRAFKPDQGDERSFFLGVKELDELLELFLPTPASAATAIEPPRTQIPASTFAGFDAGYDSGFPAGAAGYEEENVDEYGTDVPVPVPTPRPAPNPKRKQPVVEITSPSSAAGKTQLLYYLTAVAILPSSYHGRDLGGCDAAVVYIDTDGRFDANRLGDIASGIVQERLKASSSNPADIVSREERKAEGDDIGDDINAQDINELVCNALQHVHLLRPQSSSSLLATLQQLDAYLLDVSRHHSATRPLHAIFLDSASAFFWQDRLRDEVARTEEIGRPAAEIDRDRDQGRSFHLAVLYRRLVVELRRLQAIFDCAVVYTTWGLSRTKSSSDYGPTSSHSGIRPHLPPPWGTFPSLRLVVQREPVRRFPPEATLQEAERDAPLRQEVVARGKFWAWVDTWGREEWPRRIVEGLERRNGGRFSFWVSDKIVIGEDSDHPM</sequence>
<dbReference type="Gene3D" id="3.40.50.300">
    <property type="entry name" value="P-loop containing nucleotide triphosphate hydrolases"/>
    <property type="match status" value="1"/>
</dbReference>
<dbReference type="PANTHER" id="PTHR46644">
    <property type="entry name" value="DNA REPAIR PROTEIN XRCC2"/>
    <property type="match status" value="1"/>
</dbReference>
<evidence type="ECO:0000256" key="1">
    <source>
        <dbReference type="SAM" id="MobiDB-lite"/>
    </source>
</evidence>
<feature type="region of interest" description="Disordered" evidence="1">
    <location>
        <begin position="195"/>
        <end position="215"/>
    </location>
</feature>
<organism evidence="2 3">
    <name type="scientific">Byssochlamys spectabilis</name>
    <name type="common">Paecilomyces variotii</name>
    <dbReference type="NCBI Taxonomy" id="264951"/>
    <lineage>
        <taxon>Eukaryota</taxon>
        <taxon>Fungi</taxon>
        <taxon>Dikarya</taxon>
        <taxon>Ascomycota</taxon>
        <taxon>Pezizomycotina</taxon>
        <taxon>Eurotiomycetes</taxon>
        <taxon>Eurotiomycetidae</taxon>
        <taxon>Eurotiales</taxon>
        <taxon>Thermoascaceae</taxon>
        <taxon>Paecilomyces</taxon>
    </lineage>
</organism>
<dbReference type="InterPro" id="IPR027417">
    <property type="entry name" value="P-loop_NTPase"/>
</dbReference>
<dbReference type="AlphaFoldDB" id="A0A443I0U3"/>
<evidence type="ECO:0000313" key="2">
    <source>
        <dbReference type="EMBL" id="RWQ97678.1"/>
    </source>
</evidence>
<dbReference type="GO" id="GO:0000400">
    <property type="term" value="F:four-way junction DNA binding"/>
    <property type="evidence" value="ECO:0007669"/>
    <property type="project" value="TreeGrafter"/>
</dbReference>
<dbReference type="GO" id="GO:0005657">
    <property type="term" value="C:replication fork"/>
    <property type="evidence" value="ECO:0007669"/>
    <property type="project" value="InterPro"/>
</dbReference>
<dbReference type="GO" id="GO:0042148">
    <property type="term" value="P:DNA strand invasion"/>
    <property type="evidence" value="ECO:0007669"/>
    <property type="project" value="TreeGrafter"/>
</dbReference>
<dbReference type="GO" id="GO:0000724">
    <property type="term" value="P:double-strand break repair via homologous recombination"/>
    <property type="evidence" value="ECO:0007669"/>
    <property type="project" value="InterPro"/>
</dbReference>
<name>A0A443I0U3_BYSSP</name>
<dbReference type="EMBL" id="RCNU01000002">
    <property type="protein sequence ID" value="RWQ97678.1"/>
    <property type="molecule type" value="Genomic_DNA"/>
</dbReference>
<feature type="compositionally biased region" description="Basic and acidic residues" evidence="1">
    <location>
        <begin position="202"/>
        <end position="211"/>
    </location>
</feature>
<dbReference type="OrthoDB" id="420422at2759"/>
<dbReference type="PANTHER" id="PTHR46644:SF2">
    <property type="entry name" value="DNA REPAIR PROTEIN XRCC2"/>
    <property type="match status" value="1"/>
</dbReference>
<dbReference type="InterPro" id="IPR030547">
    <property type="entry name" value="XRCC2"/>
</dbReference>
<dbReference type="GO" id="GO:0033063">
    <property type="term" value="C:Rad51B-Rad51C-Rad51D-XRCC2 complex"/>
    <property type="evidence" value="ECO:0007669"/>
    <property type="project" value="InterPro"/>
</dbReference>
<dbReference type="VEuPathDB" id="FungiDB:C8Q69DRAFT_145744"/>
<evidence type="ECO:0000313" key="3">
    <source>
        <dbReference type="Proteomes" id="UP000283841"/>
    </source>
</evidence>
<dbReference type="GeneID" id="39594758"/>
<dbReference type="Proteomes" id="UP000283841">
    <property type="component" value="Unassembled WGS sequence"/>
</dbReference>
<dbReference type="CDD" id="cd19490">
    <property type="entry name" value="XRCC2"/>
    <property type="match status" value="1"/>
</dbReference>
<comment type="caution">
    <text evidence="2">The sequence shown here is derived from an EMBL/GenBank/DDBJ whole genome shotgun (WGS) entry which is preliminary data.</text>
</comment>
<gene>
    <name evidence="2" type="ORF">C8Q69DRAFT_145744</name>
</gene>
<keyword evidence="3" id="KW-1185">Reference proteome</keyword>
<dbReference type="SUPFAM" id="SSF52540">
    <property type="entry name" value="P-loop containing nucleoside triphosphate hydrolases"/>
    <property type="match status" value="1"/>
</dbReference>
<accession>A0A443I0U3</accession>